<gene>
    <name evidence="2" type="ORF">HSACCH_00355</name>
</gene>
<feature type="transmembrane region" description="Helical" evidence="1">
    <location>
        <begin position="27"/>
        <end position="50"/>
    </location>
</feature>
<dbReference type="STRING" id="1293054.HSACCH_00355"/>
<feature type="transmembrane region" description="Helical" evidence="1">
    <location>
        <begin position="112"/>
        <end position="132"/>
    </location>
</feature>
<dbReference type="Proteomes" id="UP000012063">
    <property type="component" value="Unassembled WGS sequence"/>
</dbReference>
<organism evidence="2 3">
    <name type="scientific">Halanaerobium saccharolyticum subsp. saccharolyticum DSM 6643</name>
    <dbReference type="NCBI Taxonomy" id="1293054"/>
    <lineage>
        <taxon>Bacteria</taxon>
        <taxon>Bacillati</taxon>
        <taxon>Bacillota</taxon>
        <taxon>Clostridia</taxon>
        <taxon>Halanaerobiales</taxon>
        <taxon>Halanaerobiaceae</taxon>
        <taxon>Halanaerobium</taxon>
    </lineage>
</organism>
<dbReference type="InParanoid" id="M5DY57"/>
<feature type="transmembrane region" description="Helical" evidence="1">
    <location>
        <begin position="62"/>
        <end position="83"/>
    </location>
</feature>
<reference evidence="3" key="1">
    <citation type="journal article" date="2013" name="Genome Announc.">
        <title>Genome Sequence of Halanaerobium saccharolyticum subsp. saccharolyticum Strain DSM 6643T, a Halophilic Hydrogen-Producing Bacterium.</title>
        <authorList>
            <person name="Kivisto A."/>
            <person name="Larjo A."/>
            <person name="Ciranna A."/>
            <person name="Santala V."/>
            <person name="Roos C."/>
            <person name="Karp M."/>
        </authorList>
    </citation>
    <scope>NUCLEOTIDE SEQUENCE [LARGE SCALE GENOMIC DNA]</scope>
    <source>
        <strain evidence="3">DSM 6643</strain>
    </source>
</reference>
<evidence type="ECO:0008006" key="4">
    <source>
        <dbReference type="Google" id="ProtNLM"/>
    </source>
</evidence>
<dbReference type="OrthoDB" id="9956985at2"/>
<dbReference type="EMBL" id="CAUI01000005">
    <property type="protein sequence ID" value="CCU78040.1"/>
    <property type="molecule type" value="Genomic_DNA"/>
</dbReference>
<evidence type="ECO:0000313" key="3">
    <source>
        <dbReference type="Proteomes" id="UP000012063"/>
    </source>
</evidence>
<keyword evidence="1" id="KW-0812">Transmembrane</keyword>
<keyword evidence="1" id="KW-1133">Transmembrane helix</keyword>
<feature type="transmembrane region" description="Helical" evidence="1">
    <location>
        <begin position="152"/>
        <end position="172"/>
    </location>
</feature>
<keyword evidence="1" id="KW-0472">Membrane</keyword>
<dbReference type="AlphaFoldDB" id="M5DY57"/>
<name>M5DY57_9FIRM</name>
<dbReference type="RefSeq" id="WP_005487390.1">
    <property type="nucleotide sequence ID" value="NZ_CAUI01000005.1"/>
</dbReference>
<proteinExistence type="predicted"/>
<sequence length="198" mass="21940">MNDNLTLVNKISLLALLPLLAGTANGVLFALIFALSLSFIALIVKFIYLINESFFDQKEGQIILWGLGFGISYFLSVLLPQILGAQSQYFNYYFILIGVTPLVYADLKNKRLTQFVLNHTLFLDLMLAVSILRELLGQGSLLNYQIFNNPPLSIANNAAGAFLTLAIAAFIYEILTKKLNLKATLVKETADNLESEAK</sequence>
<protein>
    <recommendedName>
        <fullName evidence="4">Electron transport complex protein RnfE</fullName>
    </recommendedName>
</protein>
<feature type="transmembrane region" description="Helical" evidence="1">
    <location>
        <begin position="89"/>
        <end position="105"/>
    </location>
</feature>
<keyword evidence="3" id="KW-1185">Reference proteome</keyword>
<comment type="caution">
    <text evidence="2">The sequence shown here is derived from an EMBL/GenBank/DDBJ whole genome shotgun (WGS) entry which is preliminary data.</text>
</comment>
<evidence type="ECO:0000313" key="2">
    <source>
        <dbReference type="EMBL" id="CCU78040.1"/>
    </source>
</evidence>
<accession>M5DY57</accession>
<evidence type="ECO:0000256" key="1">
    <source>
        <dbReference type="SAM" id="Phobius"/>
    </source>
</evidence>